<dbReference type="InterPro" id="IPR015943">
    <property type="entry name" value="WD40/YVTN_repeat-like_dom_sf"/>
</dbReference>
<sequence length="1050" mass="116625">MYWPIGAPQIYSLEKQALHNRNAILYDENDTFAIEDDDGEASDSRNDSVADQSENERAGLTTAPHSQRDHARNRNIQGEGRATHLNQEGEPVTVLTTAIRSQSSLRDHGTNIGLSIRPDSSLFVVQTSNNYLIIYSFTVVPGNRVYRAVFVDNARHSHHGRRYSAGQRSYFGQEPLGEGEDAVIAEAMLRFRATIRIDSKIGRVLALDDGLVVATKGPGAVQVIRWGGEARKASNVRKGSETSRSQETKHLLSQLPWISGQDVHMVDMVYDRPMNLSSWVTSDGRVYAVQTRKRPPQASQAPTSPVDNSNAEETDPPFRGFCFHMPTDASSAATMTAINARFSLLAVGCANGDIYIYSVKDYSGNIPLSHRFSASQLSSSAGELTFLSYSPDGYCLFAGMNHAWSTWSVYGKLCSSSMLADRALSSAHSERWLLGVRSAIWLGGGSQIAMVDGNDKAVWVVEMARSAVTGCFSPANIARSLLQTNAGFVLYRGHELPNPMNASSQSAVWQHVQVPPAYLMTQWPIRSAVVSPDGRYVAVAGKRGLAHYSVQSGRWKTFESEWMENEFTVRGGMCWFQHVLVAAVESNESFELRIYSRELPLHSDRVMYSEALSSPIVLIAPSGEDSLLVYTYENILCHYVVTLAEKSIKLVQVGQIALHGIIRAPPRVRALSWVLPEDQLESGDPSQDVSKASVMFLVDGKLVLLQPTTTENSELKYEMRIIAQNVEHYALMRDHRIALTRPPTTASLNQVEEDEDHVLQDSLWYFDGTKMRVWTDVQETLSAPVEAGRDIQVPLDMSCDFYPLSVLLRQGLILGIESEMVQRRDLSFASARFATRTHLFLPTILRSHLARFDSPAALHLSHFYQHFEYFAHALEVLLHDVLDDEVDASHTPEATLLPGLLSFLSTFPQYLDIVVQCTRKTEVRSWKTLFAHLPPPQELFEESLAKGSLKTAGGYLLVLHTIDELNPGSSQIVRLLRRAKVERDWELCKELARFLMALDESGDTLRSALSDVELRPPPDKKSGGFRALTSSRENSVGFSIGSNASPSTAL</sequence>
<reference evidence="7" key="3">
    <citation type="submission" date="2025-04" db="UniProtKB">
        <authorList>
            <consortium name="RefSeq"/>
        </authorList>
    </citation>
    <scope>IDENTIFICATION</scope>
    <source>
        <strain evidence="7">CBS 781.70</strain>
    </source>
</reference>
<dbReference type="GO" id="GO:0005829">
    <property type="term" value="C:cytosol"/>
    <property type="evidence" value="ECO:0007669"/>
    <property type="project" value="TreeGrafter"/>
</dbReference>
<reference evidence="7" key="2">
    <citation type="submission" date="2020-04" db="EMBL/GenBank/DDBJ databases">
        <authorList>
            <consortium name="NCBI Genome Project"/>
        </authorList>
    </citation>
    <scope>NUCLEOTIDE SEQUENCE</scope>
    <source>
        <strain evidence="7">CBS 781.70</strain>
    </source>
</reference>
<evidence type="ECO:0000313" key="5">
    <source>
        <dbReference type="EMBL" id="KAF1817096.1"/>
    </source>
</evidence>
<gene>
    <name evidence="5 7" type="ORF">P152DRAFT_388278</name>
</gene>
<evidence type="ECO:0000256" key="3">
    <source>
        <dbReference type="SAM" id="MobiDB-lite"/>
    </source>
</evidence>
<dbReference type="OrthoDB" id="67540at2759"/>
<dbReference type="SUPFAM" id="SSF50978">
    <property type="entry name" value="WD40 repeat-like"/>
    <property type="match status" value="1"/>
</dbReference>
<dbReference type="RefSeq" id="XP_033538727.1">
    <property type="nucleotide sequence ID" value="XM_033675920.1"/>
</dbReference>
<dbReference type="Gene3D" id="2.130.10.10">
    <property type="entry name" value="YVTN repeat-like/Quinoprotein amine dehydrogenase"/>
    <property type="match status" value="1"/>
</dbReference>
<feature type="region of interest" description="Disordered" evidence="3">
    <location>
        <begin position="35"/>
        <end position="71"/>
    </location>
</feature>
<dbReference type="GO" id="GO:0034066">
    <property type="term" value="C:Ric1-Rgp1 guanyl-nucleotide exchange factor complex"/>
    <property type="evidence" value="ECO:0007669"/>
    <property type="project" value="InterPro"/>
</dbReference>
<comment type="subcellular location">
    <subcellularLocation>
        <location evidence="1">Membrane</location>
    </subcellularLocation>
</comment>
<evidence type="ECO:0000313" key="7">
    <source>
        <dbReference type="RefSeq" id="XP_033538727.1"/>
    </source>
</evidence>
<organism evidence="5">
    <name type="scientific">Eremomyces bilateralis CBS 781.70</name>
    <dbReference type="NCBI Taxonomy" id="1392243"/>
    <lineage>
        <taxon>Eukaryota</taxon>
        <taxon>Fungi</taxon>
        <taxon>Dikarya</taxon>
        <taxon>Ascomycota</taxon>
        <taxon>Pezizomycotina</taxon>
        <taxon>Dothideomycetes</taxon>
        <taxon>Dothideomycetes incertae sedis</taxon>
        <taxon>Eremomycetales</taxon>
        <taxon>Eremomycetaceae</taxon>
        <taxon>Eremomyces</taxon>
    </lineage>
</organism>
<feature type="domain" description="RIC1 C-terminal alpha solenoid region" evidence="4">
    <location>
        <begin position="843"/>
        <end position="1013"/>
    </location>
</feature>
<dbReference type="SUPFAM" id="SSF69322">
    <property type="entry name" value="Tricorn protease domain 2"/>
    <property type="match status" value="1"/>
</dbReference>
<accession>A0A6G1GGN7</accession>
<reference evidence="5 7" key="1">
    <citation type="submission" date="2020-01" db="EMBL/GenBank/DDBJ databases">
        <authorList>
            <consortium name="DOE Joint Genome Institute"/>
            <person name="Haridas S."/>
            <person name="Albert R."/>
            <person name="Binder M."/>
            <person name="Bloem J."/>
            <person name="Labutti K."/>
            <person name="Salamov A."/>
            <person name="Andreopoulos B."/>
            <person name="Baker S.E."/>
            <person name="Barry K."/>
            <person name="Bills G."/>
            <person name="Bluhm B.H."/>
            <person name="Cannon C."/>
            <person name="Castanera R."/>
            <person name="Culley D.E."/>
            <person name="Daum C."/>
            <person name="Ezra D."/>
            <person name="Gonzalez J.B."/>
            <person name="Henrissat B."/>
            <person name="Kuo A."/>
            <person name="Liang C."/>
            <person name="Lipzen A."/>
            <person name="Lutzoni F."/>
            <person name="Magnuson J."/>
            <person name="Mondo S."/>
            <person name="Nolan M."/>
            <person name="Ohm R."/>
            <person name="Pangilinan J."/>
            <person name="Park H.-J."/>
            <person name="Ramirez L."/>
            <person name="Alfaro M."/>
            <person name="Sun H."/>
            <person name="Tritt A."/>
            <person name="Yoshinaga Y."/>
            <person name="Zwiers L.-H."/>
            <person name="Turgeon B.G."/>
            <person name="Goodwin S.B."/>
            <person name="Spatafora J.W."/>
            <person name="Crous P.W."/>
            <person name="Grigoriev I.V."/>
        </authorList>
    </citation>
    <scope>NUCLEOTIDE SEQUENCE</scope>
    <source>
        <strain evidence="5 7">CBS 781.70</strain>
    </source>
</reference>
<proteinExistence type="predicted"/>
<dbReference type="EMBL" id="ML975149">
    <property type="protein sequence ID" value="KAF1817096.1"/>
    <property type="molecule type" value="Genomic_DNA"/>
</dbReference>
<dbReference type="GO" id="GO:0000139">
    <property type="term" value="C:Golgi membrane"/>
    <property type="evidence" value="ECO:0007669"/>
    <property type="project" value="TreeGrafter"/>
</dbReference>
<dbReference type="Pfam" id="PF25440">
    <property type="entry name" value="Beta-prop_RIC1_2nd"/>
    <property type="match status" value="1"/>
</dbReference>
<name>A0A6G1GGN7_9PEZI</name>
<dbReference type="PANTHER" id="PTHR22746:SF10">
    <property type="entry name" value="GUANINE NUCLEOTIDE EXCHANGE FACTOR SUBUNIT RIC1"/>
    <property type="match status" value="1"/>
</dbReference>
<keyword evidence="2" id="KW-0472">Membrane</keyword>
<dbReference type="InterPro" id="IPR040096">
    <property type="entry name" value="Ric1"/>
</dbReference>
<keyword evidence="6" id="KW-1185">Reference proteome</keyword>
<dbReference type="InterPro" id="IPR009771">
    <property type="entry name" value="RIC1_C"/>
</dbReference>
<dbReference type="GeneID" id="54416490"/>
<dbReference type="InterPro" id="IPR036322">
    <property type="entry name" value="WD40_repeat_dom_sf"/>
</dbReference>
<dbReference type="GO" id="GO:0042147">
    <property type="term" value="P:retrograde transport, endosome to Golgi"/>
    <property type="evidence" value="ECO:0007669"/>
    <property type="project" value="TreeGrafter"/>
</dbReference>
<protein>
    <submittedName>
        <fullName evidence="5 7">RIC1-domain-containing protein</fullName>
    </submittedName>
</protein>
<dbReference type="GO" id="GO:0006886">
    <property type="term" value="P:intracellular protein transport"/>
    <property type="evidence" value="ECO:0007669"/>
    <property type="project" value="InterPro"/>
</dbReference>
<feature type="region of interest" description="Disordered" evidence="3">
    <location>
        <begin position="290"/>
        <end position="313"/>
    </location>
</feature>
<evidence type="ECO:0000313" key="6">
    <source>
        <dbReference type="Proteomes" id="UP000504638"/>
    </source>
</evidence>
<evidence type="ECO:0000256" key="1">
    <source>
        <dbReference type="ARBA" id="ARBA00004370"/>
    </source>
</evidence>
<evidence type="ECO:0000259" key="4">
    <source>
        <dbReference type="Pfam" id="PF07064"/>
    </source>
</evidence>
<feature type="compositionally biased region" description="Polar residues" evidence="3">
    <location>
        <begin position="297"/>
        <end position="309"/>
    </location>
</feature>
<dbReference type="Proteomes" id="UP000504638">
    <property type="component" value="Unplaced"/>
</dbReference>
<dbReference type="AlphaFoldDB" id="A0A6G1GGN7"/>
<dbReference type="PANTHER" id="PTHR22746">
    <property type="entry name" value="RAB6A-GEF COMPLEX PARTNER PROTEIN 1"/>
    <property type="match status" value="1"/>
</dbReference>
<dbReference type="Pfam" id="PF07064">
    <property type="entry name" value="RIC1"/>
    <property type="match status" value="1"/>
</dbReference>
<evidence type="ECO:0000256" key="2">
    <source>
        <dbReference type="ARBA" id="ARBA00023136"/>
    </source>
</evidence>